<dbReference type="RefSeq" id="WP_396685762.1">
    <property type="nucleotide sequence ID" value="NZ_JBIRPU010000044.1"/>
</dbReference>
<sequence length="84" mass="8834">MTSYLALGITGKTQRPGTRGEFSCCLSVQPSWPFLQVVVMPEAASGSIRHYLTGADVPDPWGKEAADSADCAALIGHGTGRRIA</sequence>
<proteinExistence type="predicted"/>
<evidence type="ECO:0000313" key="2">
    <source>
        <dbReference type="Proteomes" id="UP001611075"/>
    </source>
</evidence>
<dbReference type="EMBL" id="JBIRPU010000044">
    <property type="protein sequence ID" value="MFI0797077.1"/>
    <property type="molecule type" value="Genomic_DNA"/>
</dbReference>
<gene>
    <name evidence="1" type="ORF">ACH4OY_31015</name>
</gene>
<keyword evidence="2" id="KW-1185">Reference proteome</keyword>
<comment type="caution">
    <text evidence="1">The sequence shown here is derived from an EMBL/GenBank/DDBJ whole genome shotgun (WGS) entry which is preliminary data.</text>
</comment>
<organism evidence="1 2">
    <name type="scientific">Micromonospora rubida</name>
    <dbReference type="NCBI Taxonomy" id="2697657"/>
    <lineage>
        <taxon>Bacteria</taxon>
        <taxon>Bacillati</taxon>
        <taxon>Actinomycetota</taxon>
        <taxon>Actinomycetes</taxon>
        <taxon>Micromonosporales</taxon>
        <taxon>Micromonosporaceae</taxon>
        <taxon>Micromonospora</taxon>
    </lineage>
</organism>
<evidence type="ECO:0000313" key="1">
    <source>
        <dbReference type="EMBL" id="MFI0797077.1"/>
    </source>
</evidence>
<accession>A0ABW7SXR0</accession>
<name>A0ABW7SXR0_9ACTN</name>
<protein>
    <submittedName>
        <fullName evidence="1">Uncharacterized protein</fullName>
    </submittedName>
</protein>
<reference evidence="1 2" key="1">
    <citation type="submission" date="2024-10" db="EMBL/GenBank/DDBJ databases">
        <title>The Natural Products Discovery Center: Release of the First 8490 Sequenced Strains for Exploring Actinobacteria Biosynthetic Diversity.</title>
        <authorList>
            <person name="Kalkreuter E."/>
            <person name="Kautsar S.A."/>
            <person name="Yang D."/>
            <person name="Bader C.D."/>
            <person name="Teijaro C.N."/>
            <person name="Fluegel L."/>
            <person name="Davis C.M."/>
            <person name="Simpson J.R."/>
            <person name="Lauterbach L."/>
            <person name="Steele A.D."/>
            <person name="Gui C."/>
            <person name="Meng S."/>
            <person name="Li G."/>
            <person name="Viehrig K."/>
            <person name="Ye F."/>
            <person name="Su P."/>
            <person name="Kiefer A.F."/>
            <person name="Nichols A."/>
            <person name="Cepeda A.J."/>
            <person name="Yan W."/>
            <person name="Fan B."/>
            <person name="Jiang Y."/>
            <person name="Adhikari A."/>
            <person name="Zheng C.-J."/>
            <person name="Schuster L."/>
            <person name="Cowan T.M."/>
            <person name="Smanski M.J."/>
            <person name="Chevrette M.G."/>
            <person name="De Carvalho L.P.S."/>
            <person name="Shen B."/>
        </authorList>
    </citation>
    <scope>NUCLEOTIDE SEQUENCE [LARGE SCALE GENOMIC DNA]</scope>
    <source>
        <strain evidence="1 2">NPDC021253</strain>
    </source>
</reference>
<dbReference type="Proteomes" id="UP001611075">
    <property type="component" value="Unassembled WGS sequence"/>
</dbReference>